<evidence type="ECO:0000313" key="2">
    <source>
        <dbReference type="EMBL" id="USQ85964.1"/>
    </source>
</evidence>
<dbReference type="Proteomes" id="UP001056374">
    <property type="component" value="Chromosome"/>
</dbReference>
<reference evidence="2" key="1">
    <citation type="submission" date="2022-06" db="EMBL/GenBank/DDBJ databases">
        <title>Complete genome sequence of soil microorganisms Streptomyces sp. Qhu-M197 isolated from Alpine meadows habitats on the Tibetan Plateau.</title>
        <authorList>
            <person name="Zhang B."/>
            <person name="Xiang X."/>
            <person name="Fan J."/>
        </authorList>
    </citation>
    <scope>NUCLEOTIDE SEQUENCE</scope>
    <source>
        <strain evidence="2">Qhu-M197</strain>
    </source>
</reference>
<organism evidence="2 3">
    <name type="scientific">Streptomyces phaeoluteigriseus</name>
    <dbReference type="NCBI Taxonomy" id="114686"/>
    <lineage>
        <taxon>Bacteria</taxon>
        <taxon>Bacillati</taxon>
        <taxon>Actinomycetota</taxon>
        <taxon>Actinomycetes</taxon>
        <taxon>Kitasatosporales</taxon>
        <taxon>Streptomycetaceae</taxon>
        <taxon>Streptomyces</taxon>
        <taxon>Streptomyces aurantiacus group</taxon>
    </lineage>
</organism>
<accession>A0ABY4ZA98</accession>
<proteinExistence type="predicted"/>
<feature type="compositionally biased region" description="Low complexity" evidence="1">
    <location>
        <begin position="83"/>
        <end position="94"/>
    </location>
</feature>
<evidence type="ECO:0000256" key="1">
    <source>
        <dbReference type="SAM" id="MobiDB-lite"/>
    </source>
</evidence>
<dbReference type="EMBL" id="CP099468">
    <property type="protein sequence ID" value="USQ85964.1"/>
    <property type="molecule type" value="Genomic_DNA"/>
</dbReference>
<protein>
    <recommendedName>
        <fullName evidence="4">Condensation domain-containing protein</fullName>
    </recommendedName>
</protein>
<gene>
    <name evidence="2" type="ORF">NFX46_20915</name>
</gene>
<feature type="compositionally biased region" description="Pro residues" evidence="1">
    <location>
        <begin position="60"/>
        <end position="71"/>
    </location>
</feature>
<dbReference type="RefSeq" id="WP_252551241.1">
    <property type="nucleotide sequence ID" value="NZ_CP099468.1"/>
</dbReference>
<feature type="region of interest" description="Disordered" evidence="1">
    <location>
        <begin position="50"/>
        <end position="129"/>
    </location>
</feature>
<name>A0ABY4ZA98_9ACTN</name>
<sequence>MWFTTEAGIRYTLTFKEADPTDADLLPEPVLTEAIAAAILNHPGFVTADADSPRELVPCRTPPPVPSPRSPTRPGCAALSPGATARARTSSASTPPHRAARPGLGGRHPTHRAHPDRLHRPAATRRAGRADAVTGLQTVTVRLFPGTHTYPTHQAGALAERLVKDLHCALRYTTGRP</sequence>
<evidence type="ECO:0008006" key="4">
    <source>
        <dbReference type="Google" id="ProtNLM"/>
    </source>
</evidence>
<keyword evidence="3" id="KW-1185">Reference proteome</keyword>
<evidence type="ECO:0000313" key="3">
    <source>
        <dbReference type="Proteomes" id="UP001056374"/>
    </source>
</evidence>